<dbReference type="SUPFAM" id="SSF57889">
    <property type="entry name" value="Cysteine-rich domain"/>
    <property type="match status" value="1"/>
</dbReference>
<dbReference type="EMBL" id="JAUIZM010000005">
    <property type="protein sequence ID" value="KAK1383972.1"/>
    <property type="molecule type" value="Genomic_DNA"/>
</dbReference>
<name>A0AAD8MT17_9APIA</name>
<evidence type="ECO:0000313" key="2">
    <source>
        <dbReference type="Proteomes" id="UP001237642"/>
    </source>
</evidence>
<accession>A0AAD8MT17</accession>
<evidence type="ECO:0000313" key="1">
    <source>
        <dbReference type="EMBL" id="KAK1383972.1"/>
    </source>
</evidence>
<evidence type="ECO:0008006" key="3">
    <source>
        <dbReference type="Google" id="ProtNLM"/>
    </source>
</evidence>
<proteinExistence type="predicted"/>
<organism evidence="1 2">
    <name type="scientific">Heracleum sosnowskyi</name>
    <dbReference type="NCBI Taxonomy" id="360622"/>
    <lineage>
        <taxon>Eukaryota</taxon>
        <taxon>Viridiplantae</taxon>
        <taxon>Streptophyta</taxon>
        <taxon>Embryophyta</taxon>
        <taxon>Tracheophyta</taxon>
        <taxon>Spermatophyta</taxon>
        <taxon>Magnoliopsida</taxon>
        <taxon>eudicotyledons</taxon>
        <taxon>Gunneridae</taxon>
        <taxon>Pentapetalae</taxon>
        <taxon>asterids</taxon>
        <taxon>campanulids</taxon>
        <taxon>Apiales</taxon>
        <taxon>Apiaceae</taxon>
        <taxon>Apioideae</taxon>
        <taxon>apioid superclade</taxon>
        <taxon>Tordylieae</taxon>
        <taxon>Tordyliinae</taxon>
        <taxon>Heracleum</taxon>
    </lineage>
</organism>
<dbReference type="InterPro" id="IPR046349">
    <property type="entry name" value="C1-like_sf"/>
</dbReference>
<sequence>MGNYGMYDGELYSHESHDIKDHELRFHLKPPGSYICNDCKMPDDTNPCLKCPYEKCEFVIHKICYKTMPDSTHSHKFFKCKFTFHHNPIPNRGDVYCDACGDDISGYSYRCDCPNNYHDLHPTCAHIPEGSTRKTEKGTILELKDKENSKCLLCRKKYPVESCIRFTGWKWVARKRDWGFPFCFSGRKICYHLKCKNKIEALRR</sequence>
<dbReference type="PANTHER" id="PTHR46477">
    <property type="entry name" value="CYSTEINE/HISTIDINE-RICH C1 DOMAIN FAMILY PROTEIN"/>
    <property type="match status" value="1"/>
</dbReference>
<dbReference type="Proteomes" id="UP001237642">
    <property type="component" value="Unassembled WGS sequence"/>
</dbReference>
<comment type="caution">
    <text evidence="1">The sequence shown here is derived from an EMBL/GenBank/DDBJ whole genome shotgun (WGS) entry which is preliminary data.</text>
</comment>
<protein>
    <recommendedName>
        <fullName evidence="3">DC1 domain-containing protein</fullName>
    </recommendedName>
</protein>
<keyword evidence="2" id="KW-1185">Reference proteome</keyword>
<gene>
    <name evidence="1" type="ORF">POM88_021707</name>
</gene>
<dbReference type="PANTHER" id="PTHR46477:SF15">
    <property type="entry name" value="CYSTEINE_HISTIDINE-RICH C1 DOMAIN PROTEIN"/>
    <property type="match status" value="1"/>
</dbReference>
<dbReference type="AlphaFoldDB" id="A0AAD8MT17"/>
<reference evidence="1" key="1">
    <citation type="submission" date="2023-02" db="EMBL/GenBank/DDBJ databases">
        <title>Genome of toxic invasive species Heracleum sosnowskyi carries increased number of genes despite the absence of recent whole-genome duplications.</title>
        <authorList>
            <person name="Schelkunov M."/>
            <person name="Shtratnikova V."/>
            <person name="Makarenko M."/>
            <person name="Klepikova A."/>
            <person name="Omelchenko D."/>
            <person name="Novikova G."/>
            <person name="Obukhova E."/>
            <person name="Bogdanov V."/>
            <person name="Penin A."/>
            <person name="Logacheva M."/>
        </authorList>
    </citation>
    <scope>NUCLEOTIDE SEQUENCE</scope>
    <source>
        <strain evidence="1">Hsosn_3</strain>
        <tissue evidence="1">Leaf</tissue>
    </source>
</reference>
<reference evidence="1" key="2">
    <citation type="submission" date="2023-05" db="EMBL/GenBank/DDBJ databases">
        <authorList>
            <person name="Schelkunov M.I."/>
        </authorList>
    </citation>
    <scope>NUCLEOTIDE SEQUENCE</scope>
    <source>
        <strain evidence="1">Hsosn_3</strain>
        <tissue evidence="1">Leaf</tissue>
    </source>
</reference>